<dbReference type="RefSeq" id="WP_044214276.1">
    <property type="nucleotide sequence ID" value="NZ_BAMD01000105.1"/>
</dbReference>
<accession>W7YB67</accession>
<protein>
    <submittedName>
        <fullName evidence="1">Uncharacterized protein</fullName>
    </submittedName>
</protein>
<comment type="caution">
    <text evidence="1">The sequence shown here is derived from an EMBL/GenBank/DDBJ whole genome shotgun (WGS) entry which is preliminary data.</text>
</comment>
<reference evidence="1 2" key="1">
    <citation type="journal article" date="2014" name="Genome Announc.">
        <title>Draft Genome Sequence of Cytophaga fermentans JCM 21142T, a Facultative Anaerobe Isolated from Marine Mud.</title>
        <authorList>
            <person name="Starns D."/>
            <person name="Oshima K."/>
            <person name="Suda W."/>
            <person name="Iino T."/>
            <person name="Yuki M."/>
            <person name="Inoue J."/>
            <person name="Kitamura K."/>
            <person name="Iida T."/>
            <person name="Darby A."/>
            <person name="Hattori M."/>
            <person name="Ohkuma M."/>
        </authorList>
    </citation>
    <scope>NUCLEOTIDE SEQUENCE [LARGE SCALE GENOMIC DNA]</scope>
    <source>
        <strain evidence="1 2">JCM 21142</strain>
    </source>
</reference>
<keyword evidence="2" id="KW-1185">Reference proteome</keyword>
<gene>
    <name evidence="1" type="ORF">JCM21142_104412</name>
</gene>
<evidence type="ECO:0000313" key="1">
    <source>
        <dbReference type="EMBL" id="GAF05667.1"/>
    </source>
</evidence>
<dbReference type="Proteomes" id="UP000019402">
    <property type="component" value="Unassembled WGS sequence"/>
</dbReference>
<name>W7YB67_9BACT</name>
<dbReference type="EMBL" id="BAMD01000105">
    <property type="protein sequence ID" value="GAF05667.1"/>
    <property type="molecule type" value="Genomic_DNA"/>
</dbReference>
<sequence length="67" mass="8018">MMLEYCKIVLNGVHEDKKLFRKELIKSIAWLKAEEQNEFISWVKNNFQDQHADVIDEILNTKYNFAS</sequence>
<organism evidence="1 2">
    <name type="scientific">Saccharicrinis fermentans DSM 9555 = JCM 21142</name>
    <dbReference type="NCBI Taxonomy" id="869213"/>
    <lineage>
        <taxon>Bacteria</taxon>
        <taxon>Pseudomonadati</taxon>
        <taxon>Bacteroidota</taxon>
        <taxon>Bacteroidia</taxon>
        <taxon>Marinilabiliales</taxon>
        <taxon>Marinilabiliaceae</taxon>
        <taxon>Saccharicrinis</taxon>
    </lineage>
</organism>
<proteinExistence type="predicted"/>
<evidence type="ECO:0000313" key="2">
    <source>
        <dbReference type="Proteomes" id="UP000019402"/>
    </source>
</evidence>
<dbReference type="AlphaFoldDB" id="W7YB67"/>